<proteinExistence type="predicted"/>
<sequence length="252" mass="27118">MARGAIASFLGMLVLACSGCGGGGGSPTQSALTTAATQPDKAPKTLIIMLDGDSTNLGFNPTEVPQIPNQIPNNPAVLMQRDMDAAFGAGRVTIVDKTASGSTLANDISGQNYAGKGTLAERLATVKPDIVLTNSEINDYNNYDLATYKTNLIQWIQFVQAAGARPILQEPNPLCPNNIAKRDDMSFVLAMDQTGNQMGVSVLPNYEAWFPIQNWWETYLQPDCIHPSDAGYASKEQQYFKTLQPIVAAMLQ</sequence>
<dbReference type="Gene3D" id="3.40.50.1110">
    <property type="entry name" value="SGNH hydrolase"/>
    <property type="match status" value="1"/>
</dbReference>
<dbReference type="PROSITE" id="PS51257">
    <property type="entry name" value="PROKAR_LIPOPROTEIN"/>
    <property type="match status" value="1"/>
</dbReference>
<evidence type="ECO:0000259" key="2">
    <source>
        <dbReference type="Pfam" id="PF13472"/>
    </source>
</evidence>
<dbReference type="SUPFAM" id="SSF52266">
    <property type="entry name" value="SGNH hydrolase"/>
    <property type="match status" value="1"/>
</dbReference>
<organism evidence="3 4">
    <name type="scientific">Paraburkholderia caffeinitolerans</name>
    <dbReference type="NCBI Taxonomy" id="1723730"/>
    <lineage>
        <taxon>Bacteria</taxon>
        <taxon>Pseudomonadati</taxon>
        <taxon>Pseudomonadota</taxon>
        <taxon>Betaproteobacteria</taxon>
        <taxon>Burkholderiales</taxon>
        <taxon>Burkholderiaceae</taxon>
        <taxon>Paraburkholderia</taxon>
    </lineage>
</organism>
<dbReference type="CDD" id="cd00229">
    <property type="entry name" value="SGNH_hydrolase"/>
    <property type="match status" value="1"/>
</dbReference>
<dbReference type="InterPro" id="IPR036514">
    <property type="entry name" value="SGNH_hydro_sf"/>
</dbReference>
<dbReference type="EMBL" id="CADIKL010000003">
    <property type="protein sequence ID" value="CAB3779434.1"/>
    <property type="molecule type" value="Genomic_DNA"/>
</dbReference>
<reference evidence="3 4" key="1">
    <citation type="submission" date="2020-04" db="EMBL/GenBank/DDBJ databases">
        <authorList>
            <person name="De Canck E."/>
        </authorList>
    </citation>
    <scope>NUCLEOTIDE SEQUENCE [LARGE SCALE GENOMIC DNA]</scope>
    <source>
        <strain evidence="3 4">LMG 28688</strain>
    </source>
</reference>
<protein>
    <recommendedName>
        <fullName evidence="2">SGNH hydrolase-type esterase domain-containing protein</fullName>
    </recommendedName>
</protein>
<evidence type="ECO:0000313" key="4">
    <source>
        <dbReference type="Proteomes" id="UP000494119"/>
    </source>
</evidence>
<feature type="signal peptide" evidence="1">
    <location>
        <begin position="1"/>
        <end position="22"/>
    </location>
</feature>
<dbReference type="InterPro" id="IPR013830">
    <property type="entry name" value="SGNH_hydro"/>
</dbReference>
<dbReference type="Proteomes" id="UP000494119">
    <property type="component" value="Unassembled WGS sequence"/>
</dbReference>
<name>A0A6J5FJQ5_9BURK</name>
<evidence type="ECO:0000313" key="3">
    <source>
        <dbReference type="EMBL" id="CAB3779434.1"/>
    </source>
</evidence>
<keyword evidence="1" id="KW-0732">Signal</keyword>
<dbReference type="Pfam" id="PF13472">
    <property type="entry name" value="Lipase_GDSL_2"/>
    <property type="match status" value="1"/>
</dbReference>
<dbReference type="AlphaFoldDB" id="A0A6J5FJQ5"/>
<keyword evidence="4" id="KW-1185">Reference proteome</keyword>
<feature type="domain" description="SGNH hydrolase-type esterase" evidence="2">
    <location>
        <begin position="74"/>
        <end position="233"/>
    </location>
</feature>
<feature type="chain" id="PRO_5027068696" description="SGNH hydrolase-type esterase domain-containing protein" evidence="1">
    <location>
        <begin position="23"/>
        <end position="252"/>
    </location>
</feature>
<accession>A0A6J5FJQ5</accession>
<evidence type="ECO:0000256" key="1">
    <source>
        <dbReference type="SAM" id="SignalP"/>
    </source>
</evidence>
<gene>
    <name evidence="3" type="ORF">LMG28688_00841</name>
</gene>
<dbReference type="GO" id="GO:0016788">
    <property type="term" value="F:hydrolase activity, acting on ester bonds"/>
    <property type="evidence" value="ECO:0007669"/>
    <property type="project" value="UniProtKB-ARBA"/>
</dbReference>